<proteinExistence type="inferred from homology"/>
<evidence type="ECO:0000256" key="8">
    <source>
        <dbReference type="ARBA" id="ARBA00023154"/>
    </source>
</evidence>
<keyword evidence="9 13" id="KW-0456">Lyase</keyword>
<dbReference type="GeneID" id="57091302"/>
<evidence type="ECO:0000256" key="7">
    <source>
        <dbReference type="ARBA" id="ARBA00022915"/>
    </source>
</evidence>
<keyword evidence="7" id="KW-0220">Diaminopimelate biosynthesis</keyword>
<dbReference type="SMART" id="SM01130">
    <property type="entry name" value="DHDPS"/>
    <property type="match status" value="1"/>
</dbReference>
<evidence type="ECO:0000256" key="3">
    <source>
        <dbReference type="ARBA" id="ARBA00007592"/>
    </source>
</evidence>
<evidence type="ECO:0000256" key="13">
    <source>
        <dbReference type="PIRNR" id="PIRNR001365"/>
    </source>
</evidence>
<dbReference type="GO" id="GO:0008840">
    <property type="term" value="F:4-hydroxy-tetrahydrodipicolinate synthase activity"/>
    <property type="evidence" value="ECO:0007669"/>
    <property type="project" value="UniProtKB-UniRule"/>
</dbReference>
<dbReference type="GO" id="GO:0009089">
    <property type="term" value="P:lysine biosynthetic process via diaminopimelate"/>
    <property type="evidence" value="ECO:0007669"/>
    <property type="project" value="UniProtKB-UniRule"/>
</dbReference>
<dbReference type="InterPro" id="IPR002220">
    <property type="entry name" value="DapA-like"/>
</dbReference>
<dbReference type="EMBL" id="CP002391">
    <property type="protein sequence ID" value="EEQ65856.1"/>
    <property type="molecule type" value="Genomic_DNA"/>
</dbReference>
<keyword evidence="8" id="KW-0457">Lysine biosynthesis</keyword>
<evidence type="ECO:0000256" key="15">
    <source>
        <dbReference type="PIRSR" id="PIRSR001365-2"/>
    </source>
</evidence>
<dbReference type="Pfam" id="PF00701">
    <property type="entry name" value="DHDPS"/>
    <property type="match status" value="1"/>
</dbReference>
<evidence type="ECO:0000313" key="17">
    <source>
        <dbReference type="Proteomes" id="UP000015927"/>
    </source>
</evidence>
<gene>
    <name evidence="16" type="ORF">LBPG_01305</name>
</gene>
<evidence type="ECO:0000256" key="4">
    <source>
        <dbReference type="ARBA" id="ARBA00012086"/>
    </source>
</evidence>
<reference evidence="16 17" key="1">
    <citation type="submission" date="2010-12" db="EMBL/GenBank/DDBJ databases">
        <title>The Genome Sequence of Lactobacillus paracasei subsp. paracasei strain 8700:2.</title>
        <authorList>
            <consortium name="The Broad Institute Genome Sequencing Platform"/>
            <person name="Ward D."/>
            <person name="Earl A."/>
            <person name="Feldgarden M."/>
            <person name="Young S.K."/>
            <person name="Gargeya S."/>
            <person name="Zeng Q."/>
            <person name="Alvarado L."/>
            <person name="Berlin A."/>
            <person name="Bochicchio J."/>
            <person name="Chapman S.B."/>
            <person name="Chen Z."/>
            <person name="Freedman E."/>
            <person name="Gellesch M."/>
            <person name="Goldberg J."/>
            <person name="Griggs A."/>
            <person name="Gujja S."/>
            <person name="Heilman E."/>
            <person name="Heiman D."/>
            <person name="Howarth C."/>
            <person name="Mehta T."/>
            <person name="Neiman D."/>
            <person name="Pearson M."/>
            <person name="Roberts A."/>
            <person name="Saif S."/>
            <person name="Shea T."/>
            <person name="Shenoy N."/>
            <person name="Sisk P."/>
            <person name="Stolte C."/>
            <person name="Sykes S."/>
            <person name="White J."/>
            <person name="Yandava C."/>
            <person name="Saulnier D."/>
            <person name="Haas B."/>
            <person name="Nusbaum C."/>
            <person name="Birren B."/>
        </authorList>
    </citation>
    <scope>NUCLEOTIDE SEQUENCE [LARGE SCALE GENOMIC DNA]</scope>
    <source>
        <strain evidence="16 17">8700:2</strain>
    </source>
</reference>
<dbReference type="Gene3D" id="3.20.20.70">
    <property type="entry name" value="Aldolase class I"/>
    <property type="match status" value="1"/>
</dbReference>
<dbReference type="PANTHER" id="PTHR12128:SF66">
    <property type="entry name" value="4-HYDROXY-2-OXOGLUTARATE ALDOLASE, MITOCHONDRIAL"/>
    <property type="match status" value="1"/>
</dbReference>
<keyword evidence="5" id="KW-0963">Cytoplasm</keyword>
<organism evidence="16 17">
    <name type="scientific">Lacticaseibacillus paracasei subsp. paracasei 8700:2</name>
    <dbReference type="NCBI Taxonomy" id="537973"/>
    <lineage>
        <taxon>Bacteria</taxon>
        <taxon>Bacillati</taxon>
        <taxon>Bacillota</taxon>
        <taxon>Bacilli</taxon>
        <taxon>Lactobacillales</taxon>
        <taxon>Lactobacillaceae</taxon>
        <taxon>Lacticaseibacillus</taxon>
    </lineage>
</organism>
<keyword evidence="6" id="KW-0028">Amino-acid biosynthesis</keyword>
<dbReference type="CDD" id="cd00950">
    <property type="entry name" value="DHDPS"/>
    <property type="match status" value="1"/>
</dbReference>
<dbReference type="PRINTS" id="PR00146">
    <property type="entry name" value="DHPICSNTHASE"/>
</dbReference>
<evidence type="ECO:0000256" key="2">
    <source>
        <dbReference type="ARBA" id="ARBA00005120"/>
    </source>
</evidence>
<comment type="function">
    <text evidence="1">Catalyzes the condensation of (S)-aspartate-beta-semialdehyde [(S)-ASA] and pyruvate to 4-hydroxy-tetrahydrodipicolinate (HTPA).</text>
</comment>
<evidence type="ECO:0000256" key="6">
    <source>
        <dbReference type="ARBA" id="ARBA00022605"/>
    </source>
</evidence>
<dbReference type="PIRSF" id="PIRSF001365">
    <property type="entry name" value="DHDPS"/>
    <property type="match status" value="1"/>
</dbReference>
<evidence type="ECO:0000256" key="9">
    <source>
        <dbReference type="ARBA" id="ARBA00023239"/>
    </source>
</evidence>
<dbReference type="KEGG" id="lpi:LBPG_01305"/>
<dbReference type="NCBIfam" id="TIGR00674">
    <property type="entry name" value="dapA"/>
    <property type="match status" value="1"/>
</dbReference>
<evidence type="ECO:0000256" key="14">
    <source>
        <dbReference type="PIRSR" id="PIRSR001365-1"/>
    </source>
</evidence>
<name>A0A826HMN5_LACPA</name>
<keyword evidence="10" id="KW-0704">Schiff base</keyword>
<comment type="catalytic activity">
    <reaction evidence="11">
        <text>L-aspartate 4-semialdehyde + pyruvate = (2S,4S)-4-hydroxy-2,3,4,5-tetrahydrodipicolinate + H2O + H(+)</text>
        <dbReference type="Rhea" id="RHEA:34171"/>
        <dbReference type="ChEBI" id="CHEBI:15361"/>
        <dbReference type="ChEBI" id="CHEBI:15377"/>
        <dbReference type="ChEBI" id="CHEBI:15378"/>
        <dbReference type="ChEBI" id="CHEBI:67139"/>
        <dbReference type="ChEBI" id="CHEBI:537519"/>
        <dbReference type="EC" id="4.3.3.7"/>
    </reaction>
</comment>
<evidence type="ECO:0000313" key="16">
    <source>
        <dbReference type="EMBL" id="EEQ65856.1"/>
    </source>
</evidence>
<evidence type="ECO:0000256" key="12">
    <source>
        <dbReference type="NCBIfam" id="TIGR00674"/>
    </source>
</evidence>
<dbReference type="Proteomes" id="UP000015927">
    <property type="component" value="Chromosome"/>
</dbReference>
<protein>
    <recommendedName>
        <fullName evidence="4 12">4-hydroxy-tetrahydrodipicolinate synthase</fullName>
        <ecNumber evidence="4 12">4.3.3.7</ecNumber>
    </recommendedName>
</protein>
<dbReference type="PROSITE" id="PS00666">
    <property type="entry name" value="DHDPS_2"/>
    <property type="match status" value="1"/>
</dbReference>
<feature type="active site" description="Proton donor/acceptor" evidence="14">
    <location>
        <position position="135"/>
    </location>
</feature>
<feature type="binding site" evidence="15">
    <location>
        <position position="206"/>
    </location>
    <ligand>
        <name>pyruvate</name>
        <dbReference type="ChEBI" id="CHEBI:15361"/>
    </ligand>
</feature>
<sequence length="299" mass="32139">MPLMSGIFVAMVTPFTDDQEIDYKRTAKLLDHLMASDIAGVFILGTNGEAYLLSAEEKIVFSSFVINYVNHHIKVLVGTGLNGTAETIDLSKRVAALEPDALSLVSPYFVAPSQDELIKHYEAVANAVKVPIMLYNMPGKTGINIEPESIAELSAHPNIIGVKDSSGKLQNLQGYLDKRRNKDFSVLVGSDSKILPFLKMGGDGAIAATANLLTKNDVNIYTAYQNGDLETAEKCQQNIEPLRSVLHGATTPVALKAAVTASGINVGPARLPARMPAPSDKLSQDIANMVENYKAQAII</sequence>
<comment type="pathway">
    <text evidence="2">Amino-acid biosynthesis; L-lysine biosynthesis via DAP pathway; (S)-tetrahydrodipicolinate from L-aspartate: step 3/4.</text>
</comment>
<dbReference type="AlphaFoldDB" id="A0A826HMN5"/>
<evidence type="ECO:0000256" key="1">
    <source>
        <dbReference type="ARBA" id="ARBA00003294"/>
    </source>
</evidence>
<feature type="active site" description="Schiff-base intermediate with substrate" evidence="14">
    <location>
        <position position="163"/>
    </location>
</feature>
<evidence type="ECO:0000256" key="10">
    <source>
        <dbReference type="ARBA" id="ARBA00023270"/>
    </source>
</evidence>
<evidence type="ECO:0000256" key="5">
    <source>
        <dbReference type="ARBA" id="ARBA00022490"/>
    </source>
</evidence>
<dbReference type="EC" id="4.3.3.7" evidence="4 12"/>
<evidence type="ECO:0000256" key="11">
    <source>
        <dbReference type="ARBA" id="ARBA00047836"/>
    </source>
</evidence>
<dbReference type="PANTHER" id="PTHR12128">
    <property type="entry name" value="DIHYDRODIPICOLINATE SYNTHASE"/>
    <property type="match status" value="1"/>
</dbReference>
<dbReference type="InterPro" id="IPR013785">
    <property type="entry name" value="Aldolase_TIM"/>
</dbReference>
<accession>A0A826HMN5</accession>
<dbReference type="SUPFAM" id="SSF51569">
    <property type="entry name" value="Aldolase"/>
    <property type="match status" value="1"/>
</dbReference>
<dbReference type="InterPro" id="IPR005263">
    <property type="entry name" value="DapA"/>
</dbReference>
<comment type="similarity">
    <text evidence="3 13">Belongs to the DapA family.</text>
</comment>
<dbReference type="UniPathway" id="UPA00034">
    <property type="reaction ID" value="UER00017"/>
</dbReference>
<dbReference type="GO" id="GO:0019877">
    <property type="term" value="P:diaminopimelate biosynthetic process"/>
    <property type="evidence" value="ECO:0007669"/>
    <property type="project" value="UniProtKB-KW"/>
</dbReference>
<dbReference type="InterPro" id="IPR020625">
    <property type="entry name" value="Schiff_base-form_aldolases_AS"/>
</dbReference>
<dbReference type="RefSeq" id="WP_003568008.1">
    <property type="nucleotide sequence ID" value="NC_022112.1"/>
</dbReference>